<dbReference type="KEGG" id="acan:ACA1_184250"/>
<keyword evidence="5" id="KW-0472">Membrane</keyword>
<dbReference type="Pfam" id="PF01145">
    <property type="entry name" value="Band_7"/>
    <property type="match status" value="1"/>
</dbReference>
<gene>
    <name evidence="7" type="ORF">ACA1_184250</name>
</gene>
<comment type="subcellular location">
    <subcellularLocation>
        <location evidence="1">Mitochondrion inner membrane</location>
    </subcellularLocation>
</comment>
<feature type="domain" description="Band 7" evidence="6">
    <location>
        <begin position="116"/>
        <end position="278"/>
    </location>
</feature>
<evidence type="ECO:0000259" key="6">
    <source>
        <dbReference type="SMART" id="SM00244"/>
    </source>
</evidence>
<dbReference type="GeneID" id="14922373"/>
<keyword evidence="4" id="KW-0496">Mitochondrion</keyword>
<dbReference type="AlphaFoldDB" id="L8H7G7"/>
<dbReference type="InterPro" id="IPR036013">
    <property type="entry name" value="Band_7/SPFH_dom_sf"/>
</dbReference>
<dbReference type="GO" id="GO:0005743">
    <property type="term" value="C:mitochondrial inner membrane"/>
    <property type="evidence" value="ECO:0007669"/>
    <property type="project" value="UniProtKB-SubCell"/>
</dbReference>
<dbReference type="InterPro" id="IPR000163">
    <property type="entry name" value="Prohibitin"/>
</dbReference>
<dbReference type="CDD" id="cd03401">
    <property type="entry name" value="SPFH_prohibitin"/>
    <property type="match status" value="1"/>
</dbReference>
<proteinExistence type="inferred from homology"/>
<dbReference type="EMBL" id="KB007904">
    <property type="protein sequence ID" value="ELR21479.1"/>
    <property type="molecule type" value="Genomic_DNA"/>
</dbReference>
<dbReference type="Gene3D" id="3.30.479.30">
    <property type="entry name" value="Band 7 domain"/>
    <property type="match status" value="1"/>
</dbReference>
<dbReference type="OrthoDB" id="2105077at2759"/>
<organism evidence="7 8">
    <name type="scientific">Acanthamoeba castellanii (strain ATCC 30010 / Neff)</name>
    <dbReference type="NCBI Taxonomy" id="1257118"/>
    <lineage>
        <taxon>Eukaryota</taxon>
        <taxon>Amoebozoa</taxon>
        <taxon>Discosea</taxon>
        <taxon>Longamoebia</taxon>
        <taxon>Centramoebida</taxon>
        <taxon>Acanthamoebidae</taxon>
        <taxon>Acanthamoeba</taxon>
    </lineage>
</organism>
<dbReference type="PANTHER" id="PTHR23222:SF1">
    <property type="entry name" value="PROHIBITIN-2"/>
    <property type="match status" value="1"/>
</dbReference>
<comment type="similarity">
    <text evidence="2">Belongs to the prohibitin family.</text>
</comment>
<evidence type="ECO:0000313" key="8">
    <source>
        <dbReference type="Proteomes" id="UP000011083"/>
    </source>
</evidence>
<evidence type="ECO:0000256" key="1">
    <source>
        <dbReference type="ARBA" id="ARBA00004273"/>
    </source>
</evidence>
<keyword evidence="3" id="KW-0999">Mitochondrion inner membrane</keyword>
<evidence type="ECO:0000256" key="3">
    <source>
        <dbReference type="ARBA" id="ARBA00022792"/>
    </source>
</evidence>
<name>L8H7G7_ACACF</name>
<dbReference type="Proteomes" id="UP000011083">
    <property type="component" value="Unassembled WGS sequence"/>
</dbReference>
<sequence>MKRITTTPVSRTLTPRLARSAWPQASTLLRSGTASRPLTTTTGAGLRSAMTAGAARRSVPLASGQRLARRAFSTSTSSPEREALQMVLDSMPKGSKRFWRALAGLGATAVVLATCQPWCVVPAGHVGILDFFGDVSDQSLSPGFHLKNPLAKCVVFSTQTQRVETTASVPSREGLTVQLEVSALYRLDPLKVQHIYKTVGRNYADVVLLPHFKSIIRELTSAHEAKGLYTAQVRTEISTFLTKQLNDVLRERGIIIDETPINGITMPQRLVHAIEEKLRAEQESERMSWVLQREEAEAKRKVIEAKGIADFQKIVTQGISEQLLRWKGIEATEKLATSSNAKMVVIGKSDGLPLVLAP</sequence>
<dbReference type="SUPFAM" id="SSF117892">
    <property type="entry name" value="Band 7/SPFH domain"/>
    <property type="match status" value="1"/>
</dbReference>
<reference evidence="7 8" key="1">
    <citation type="journal article" date="2013" name="Genome Biol.">
        <title>Genome of Acanthamoeba castellanii highlights extensive lateral gene transfer and early evolution of tyrosine kinase signaling.</title>
        <authorList>
            <person name="Clarke M."/>
            <person name="Lohan A.J."/>
            <person name="Liu B."/>
            <person name="Lagkouvardos I."/>
            <person name="Roy S."/>
            <person name="Zafar N."/>
            <person name="Bertelli C."/>
            <person name="Schilde C."/>
            <person name="Kianianmomeni A."/>
            <person name="Burglin T.R."/>
            <person name="Frech C."/>
            <person name="Turcotte B."/>
            <person name="Kopec K.O."/>
            <person name="Synnott J.M."/>
            <person name="Choo C."/>
            <person name="Paponov I."/>
            <person name="Finkler A."/>
            <person name="Soon Heng Tan C."/>
            <person name="Hutchins A.P."/>
            <person name="Weinmeier T."/>
            <person name="Rattei T."/>
            <person name="Chu J.S."/>
            <person name="Gimenez G."/>
            <person name="Irimia M."/>
            <person name="Rigden D.J."/>
            <person name="Fitzpatrick D.A."/>
            <person name="Lorenzo-Morales J."/>
            <person name="Bateman A."/>
            <person name="Chiu C.H."/>
            <person name="Tang P."/>
            <person name="Hegemann P."/>
            <person name="Fromm H."/>
            <person name="Raoult D."/>
            <person name="Greub G."/>
            <person name="Miranda-Saavedra D."/>
            <person name="Chen N."/>
            <person name="Nash P."/>
            <person name="Ginger M.L."/>
            <person name="Horn M."/>
            <person name="Schaap P."/>
            <person name="Caler L."/>
            <person name="Loftus B."/>
        </authorList>
    </citation>
    <scope>NUCLEOTIDE SEQUENCE [LARGE SCALE GENOMIC DNA]</scope>
    <source>
        <strain evidence="7 8">Neff</strain>
    </source>
</reference>
<dbReference type="PANTHER" id="PTHR23222">
    <property type="entry name" value="PROHIBITIN"/>
    <property type="match status" value="1"/>
</dbReference>
<evidence type="ECO:0000256" key="4">
    <source>
        <dbReference type="ARBA" id="ARBA00023128"/>
    </source>
</evidence>
<dbReference type="VEuPathDB" id="AmoebaDB:ACA1_184250"/>
<protein>
    <submittedName>
        <fullName evidence="7">SPFH domain / Band 7 domain containing protein</fullName>
    </submittedName>
</protein>
<keyword evidence="8" id="KW-1185">Reference proteome</keyword>
<dbReference type="STRING" id="1257118.L8H7G7"/>
<dbReference type="InterPro" id="IPR001107">
    <property type="entry name" value="Band_7"/>
</dbReference>
<dbReference type="RefSeq" id="XP_004346023.1">
    <property type="nucleotide sequence ID" value="XM_004345973.1"/>
</dbReference>
<accession>L8H7G7</accession>
<evidence type="ECO:0000313" key="7">
    <source>
        <dbReference type="EMBL" id="ELR21479.1"/>
    </source>
</evidence>
<evidence type="ECO:0000256" key="5">
    <source>
        <dbReference type="ARBA" id="ARBA00023136"/>
    </source>
</evidence>
<dbReference type="GO" id="GO:0007005">
    <property type="term" value="P:mitochondrion organization"/>
    <property type="evidence" value="ECO:0007669"/>
    <property type="project" value="TreeGrafter"/>
</dbReference>
<evidence type="ECO:0000256" key="2">
    <source>
        <dbReference type="ARBA" id="ARBA00009658"/>
    </source>
</evidence>
<dbReference type="SMART" id="SM00244">
    <property type="entry name" value="PHB"/>
    <property type="match status" value="1"/>
</dbReference>